<gene>
    <name evidence="1" type="ORF">CEP68_06340</name>
</gene>
<dbReference type="AlphaFoldDB" id="A0A1Z3U7A5"/>
<name>A0A1Z3U7A5_BREVE</name>
<accession>A0A1Z3U7A5</accession>
<dbReference type="GeneID" id="34014937"/>
<dbReference type="KEGG" id="bvc:CEP68_06340"/>
<reference evidence="2" key="1">
    <citation type="submission" date="2017-06" db="EMBL/GenBank/DDBJ databases">
        <title>FDA dAtabase for Regulatory Grade micrObial Sequences (FDA-ARGOS): Supporting development and validation of Infectious Disease Dx tests.</title>
        <authorList>
            <person name="Minogue T."/>
            <person name="Wolcott M."/>
            <person name="Wasieloski L."/>
            <person name="Aguilar W."/>
            <person name="Moore D."/>
            <person name="Tallon L."/>
            <person name="Sadzewicz L."/>
            <person name="Sengamalay N."/>
            <person name="Ott S."/>
            <person name="Godinez A."/>
            <person name="Nagaraj S."/>
            <person name="Nadendla S."/>
            <person name="Geyer C."/>
            <person name="Sichtig H."/>
        </authorList>
    </citation>
    <scope>NUCLEOTIDE SEQUENCE [LARGE SCALE GENOMIC DNA]</scope>
    <source>
        <strain evidence="2">FDAARGOS_289</strain>
    </source>
</reference>
<organism evidence="1 2">
    <name type="scientific">Brevundimonas vesicularis</name>
    <name type="common">Pseudomonas vesicularis</name>
    <dbReference type="NCBI Taxonomy" id="41276"/>
    <lineage>
        <taxon>Bacteria</taxon>
        <taxon>Pseudomonadati</taxon>
        <taxon>Pseudomonadota</taxon>
        <taxon>Alphaproteobacteria</taxon>
        <taxon>Caulobacterales</taxon>
        <taxon>Caulobacteraceae</taxon>
        <taxon>Brevundimonas</taxon>
    </lineage>
</organism>
<evidence type="ECO:0000313" key="2">
    <source>
        <dbReference type="Proteomes" id="UP000197050"/>
    </source>
</evidence>
<dbReference type="Proteomes" id="UP000197050">
    <property type="component" value="Chromosome"/>
</dbReference>
<dbReference type="RefSeq" id="WP_088582470.1">
    <property type="nucleotide sequence ID" value="NZ_CP022048.2"/>
</dbReference>
<proteinExistence type="predicted"/>
<sequence length="175" mass="17648">MASLQVRLQDLATRIATEIKSVRALVNGNAADLAALSFGAKTTVVGALNELKGMIDGASAAAGATINDAASSSTTQTYSVDKIRDLVTTSISALTAGAPGALDTLDELAAALGDDANFAANITTALSNRLRVDTAAQGLTEQQKTNGRANLGVPATTEIGNPDANLVSVFETGLS</sequence>
<evidence type="ECO:0008006" key="3">
    <source>
        <dbReference type="Google" id="ProtNLM"/>
    </source>
</evidence>
<dbReference type="EMBL" id="CP022048">
    <property type="protein sequence ID" value="ASE39151.1"/>
    <property type="molecule type" value="Genomic_DNA"/>
</dbReference>
<evidence type="ECO:0000313" key="1">
    <source>
        <dbReference type="EMBL" id="ASE39151.1"/>
    </source>
</evidence>
<protein>
    <recommendedName>
        <fullName evidence="3">Phage tail protein</fullName>
    </recommendedName>
</protein>